<reference evidence="2 3" key="2">
    <citation type="submission" date="2017-06" db="EMBL/GenBank/DDBJ databases">
        <authorList>
            <person name="Kim H.J."/>
            <person name="Triplett B.A."/>
        </authorList>
    </citation>
    <scope>NUCLEOTIDE SEQUENCE [LARGE SCALE GENOMIC DNA]</scope>
    <source>
        <strain evidence="2 3">BZC3</strain>
    </source>
</reference>
<feature type="domain" description="DUF559" evidence="1">
    <location>
        <begin position="5"/>
        <end position="109"/>
    </location>
</feature>
<dbReference type="InterPro" id="IPR047216">
    <property type="entry name" value="Endonuclease_DUF559_bact"/>
</dbReference>
<evidence type="ECO:0000313" key="3">
    <source>
        <dbReference type="Proteomes" id="UP000197024"/>
    </source>
</evidence>
<dbReference type="CDD" id="cd01038">
    <property type="entry name" value="Endonuclease_DUF559"/>
    <property type="match status" value="1"/>
</dbReference>
<evidence type="ECO:0000313" key="2">
    <source>
        <dbReference type="EMBL" id="ASD25972.1"/>
    </source>
</evidence>
<accession>A0A1Z3LUQ7</accession>
<name>A0A1Z3LUQ7_BREDI</name>
<dbReference type="InterPro" id="IPR007569">
    <property type="entry name" value="DUF559"/>
</dbReference>
<dbReference type="Proteomes" id="UP000197024">
    <property type="component" value="Chromosome"/>
</dbReference>
<dbReference type="AlphaFoldDB" id="A0A1Z3LUQ7"/>
<organism evidence="2 3">
    <name type="scientific">Brevundimonas diminuta</name>
    <name type="common">Pseudomonas diminuta</name>
    <dbReference type="NCBI Taxonomy" id="293"/>
    <lineage>
        <taxon>Bacteria</taxon>
        <taxon>Pseudomonadati</taxon>
        <taxon>Pseudomonadota</taxon>
        <taxon>Alphaproteobacteria</taxon>
        <taxon>Caulobacterales</taxon>
        <taxon>Caulobacteraceae</taxon>
        <taxon>Brevundimonas</taxon>
    </lineage>
</organism>
<sequence length="117" mass="13274">MASSRTDRARGLRQSAGRAEERVWAALRGGRIEGHKFRRQHPVGPYFADFACDRLRLIIEIDGGVHRLDDVAARDVQRQQALEALGWTVIRVTNDQVFEAPEFLVEAVKAYARRMNG</sequence>
<gene>
    <name evidence="2" type="ORF">CD943_03150</name>
</gene>
<dbReference type="Pfam" id="PF04480">
    <property type="entry name" value="DUF559"/>
    <property type="match status" value="1"/>
</dbReference>
<proteinExistence type="predicted"/>
<dbReference type="InterPro" id="IPR011335">
    <property type="entry name" value="Restrct_endonuc-II-like"/>
</dbReference>
<evidence type="ECO:0000259" key="1">
    <source>
        <dbReference type="Pfam" id="PF04480"/>
    </source>
</evidence>
<dbReference type="RefSeq" id="WP_088410067.1">
    <property type="nucleotide sequence ID" value="NZ_CP021995.1"/>
</dbReference>
<dbReference type="SUPFAM" id="SSF52980">
    <property type="entry name" value="Restriction endonuclease-like"/>
    <property type="match status" value="1"/>
</dbReference>
<protein>
    <recommendedName>
        <fullName evidence="1">DUF559 domain-containing protein</fullName>
    </recommendedName>
</protein>
<dbReference type="EMBL" id="CP021995">
    <property type="protein sequence ID" value="ASD25972.1"/>
    <property type="molecule type" value="Genomic_DNA"/>
</dbReference>
<dbReference type="PANTHER" id="PTHR38590:SF1">
    <property type="entry name" value="BLL0828 PROTEIN"/>
    <property type="match status" value="1"/>
</dbReference>
<dbReference type="PANTHER" id="PTHR38590">
    <property type="entry name" value="BLL0828 PROTEIN"/>
    <property type="match status" value="1"/>
</dbReference>
<dbReference type="STRING" id="293.GCA_000988015_00517"/>
<reference evidence="2 3" key="1">
    <citation type="submission" date="2017-06" db="EMBL/GenBank/DDBJ databases">
        <title>Biodegradation of gentamicin by bacterial consortia AMQD4 in synthetic medium and raw gentamicin sewage.</title>
        <authorList>
            <person name="Chang H."/>
            <person name="Feng Y."/>
            <person name="Li Z."/>
            <person name="Xue J."/>
            <person name="Cheng D."/>
        </authorList>
    </citation>
    <scope>NUCLEOTIDE SEQUENCE [LARGE SCALE GENOMIC DNA]</scope>
    <source>
        <strain evidence="2 3">BZC3</strain>
    </source>
</reference>
<dbReference type="Gene3D" id="3.40.960.10">
    <property type="entry name" value="VSR Endonuclease"/>
    <property type="match status" value="1"/>
</dbReference>